<dbReference type="Proteomes" id="UP000276215">
    <property type="component" value="Unassembled WGS sequence"/>
</dbReference>
<protein>
    <submittedName>
        <fullName evidence="1">Uncharacterized protein</fullName>
    </submittedName>
</protein>
<reference evidence="1 2" key="1">
    <citation type="journal article" date="2018" name="Nat. Ecol. Evol.">
        <title>Pezizomycetes genomes reveal the molecular basis of ectomycorrhizal truffle lifestyle.</title>
        <authorList>
            <person name="Murat C."/>
            <person name="Payen T."/>
            <person name="Noel B."/>
            <person name="Kuo A."/>
            <person name="Morin E."/>
            <person name="Chen J."/>
            <person name="Kohler A."/>
            <person name="Krizsan K."/>
            <person name="Balestrini R."/>
            <person name="Da Silva C."/>
            <person name="Montanini B."/>
            <person name="Hainaut M."/>
            <person name="Levati E."/>
            <person name="Barry K.W."/>
            <person name="Belfiori B."/>
            <person name="Cichocki N."/>
            <person name="Clum A."/>
            <person name="Dockter R.B."/>
            <person name="Fauchery L."/>
            <person name="Guy J."/>
            <person name="Iotti M."/>
            <person name="Le Tacon F."/>
            <person name="Lindquist E.A."/>
            <person name="Lipzen A."/>
            <person name="Malagnac F."/>
            <person name="Mello A."/>
            <person name="Molinier V."/>
            <person name="Miyauchi S."/>
            <person name="Poulain J."/>
            <person name="Riccioni C."/>
            <person name="Rubini A."/>
            <person name="Sitrit Y."/>
            <person name="Splivallo R."/>
            <person name="Traeger S."/>
            <person name="Wang M."/>
            <person name="Zifcakova L."/>
            <person name="Wipf D."/>
            <person name="Zambonelli A."/>
            <person name="Paolocci F."/>
            <person name="Nowrousian M."/>
            <person name="Ottonello S."/>
            <person name="Baldrian P."/>
            <person name="Spatafora J.W."/>
            <person name="Henrissat B."/>
            <person name="Nagy L.G."/>
            <person name="Aury J.M."/>
            <person name="Wincker P."/>
            <person name="Grigoriev I.V."/>
            <person name="Bonfante P."/>
            <person name="Martin F.M."/>
        </authorList>
    </citation>
    <scope>NUCLEOTIDE SEQUENCE [LARGE SCALE GENOMIC DNA]</scope>
    <source>
        <strain evidence="1 2">120613-1</strain>
    </source>
</reference>
<name>A0A3N4JSW7_9PEZI</name>
<organism evidence="1 2">
    <name type="scientific">Choiromyces venosus 120613-1</name>
    <dbReference type="NCBI Taxonomy" id="1336337"/>
    <lineage>
        <taxon>Eukaryota</taxon>
        <taxon>Fungi</taxon>
        <taxon>Dikarya</taxon>
        <taxon>Ascomycota</taxon>
        <taxon>Pezizomycotina</taxon>
        <taxon>Pezizomycetes</taxon>
        <taxon>Pezizales</taxon>
        <taxon>Tuberaceae</taxon>
        <taxon>Choiromyces</taxon>
    </lineage>
</organism>
<evidence type="ECO:0000313" key="1">
    <source>
        <dbReference type="EMBL" id="RPB00338.1"/>
    </source>
</evidence>
<accession>A0A3N4JSW7</accession>
<sequence>MLYKFKPIMLPFWVTVLPTKPVEKSINKSISSSISDEADALMNPLLTSTGGMKAMVSAPGTDSFNPPAVPSLPQHLLGWRQNSASNAVRARHDGEGKDCLTSSHMEKVFEKVHHHPHPEKTL</sequence>
<proteinExistence type="predicted"/>
<dbReference type="AlphaFoldDB" id="A0A3N4JSW7"/>
<gene>
    <name evidence="1" type="ORF">L873DRAFT_825933</name>
</gene>
<keyword evidence="2" id="KW-1185">Reference proteome</keyword>
<evidence type="ECO:0000313" key="2">
    <source>
        <dbReference type="Proteomes" id="UP000276215"/>
    </source>
</evidence>
<dbReference type="EMBL" id="ML120381">
    <property type="protein sequence ID" value="RPB00338.1"/>
    <property type="molecule type" value="Genomic_DNA"/>
</dbReference>